<comment type="caution">
    <text evidence="1">The sequence shown here is derived from an EMBL/GenBank/DDBJ whole genome shotgun (WGS) entry which is preliminary data.</text>
</comment>
<gene>
    <name evidence="1" type="ORF">IU470_14330</name>
</gene>
<organism evidence="1 2">
    <name type="scientific">Nocardia abscessus</name>
    <dbReference type="NCBI Taxonomy" id="120957"/>
    <lineage>
        <taxon>Bacteria</taxon>
        <taxon>Bacillati</taxon>
        <taxon>Actinomycetota</taxon>
        <taxon>Actinomycetes</taxon>
        <taxon>Mycobacteriales</taxon>
        <taxon>Nocardiaceae</taxon>
        <taxon>Nocardia</taxon>
    </lineage>
</organism>
<protein>
    <submittedName>
        <fullName evidence="1">Uncharacterized protein</fullName>
    </submittedName>
</protein>
<dbReference type="RefSeq" id="WP_195033421.1">
    <property type="nucleotide sequence ID" value="NZ_JADLRE010000010.1"/>
</dbReference>
<proteinExistence type="predicted"/>
<dbReference type="EMBL" id="JADLRE010000010">
    <property type="protein sequence ID" value="MBF6226273.1"/>
    <property type="molecule type" value="Genomic_DNA"/>
</dbReference>
<dbReference type="Proteomes" id="UP000807309">
    <property type="component" value="Unassembled WGS sequence"/>
</dbReference>
<evidence type="ECO:0000313" key="2">
    <source>
        <dbReference type="Proteomes" id="UP000807309"/>
    </source>
</evidence>
<reference evidence="1 2" key="1">
    <citation type="submission" date="2020-10" db="EMBL/GenBank/DDBJ databases">
        <title>Identification of Nocardia species via Next-generation sequencing and recognition of intraspecies genetic diversity.</title>
        <authorList>
            <person name="Li P."/>
            <person name="Li P."/>
            <person name="Lu B."/>
        </authorList>
    </citation>
    <scope>NUCLEOTIDE SEQUENCE [LARGE SCALE GENOMIC DNA]</scope>
    <source>
        <strain evidence="1 2">N-11</strain>
    </source>
</reference>
<evidence type="ECO:0000313" key="1">
    <source>
        <dbReference type="EMBL" id="MBF6226273.1"/>
    </source>
</evidence>
<name>A0ABS0CCZ2_9NOCA</name>
<keyword evidence="2" id="KW-1185">Reference proteome</keyword>
<accession>A0ABS0CCZ2</accession>
<sequence length="80" mass="9130">MTDRRVLIEVGPRAEQQIYELPEQLRFKVRLALLDLLDDPLPLAKGAIPFRADGDEIPDAYEWDIGGVTIFYNLIETGRC</sequence>